<evidence type="ECO:0000313" key="1">
    <source>
        <dbReference type="EMBL" id="ALC17391.1"/>
    </source>
</evidence>
<keyword evidence="1" id="KW-0067">ATP-binding</keyword>
<name>A0A0M4CY93_9BACT</name>
<accession>A0A0M4CY93</accession>
<dbReference type="Proteomes" id="UP000057158">
    <property type="component" value="Chromosome"/>
</dbReference>
<dbReference type="OrthoDB" id="2041081at2"/>
<dbReference type="RefSeq" id="WP_082351272.1">
    <property type="nucleotide sequence ID" value="NZ_CP010802.1"/>
</dbReference>
<organism evidence="1 2">
    <name type="scientific">Desulfuromonas soudanensis</name>
    <dbReference type="NCBI Taxonomy" id="1603606"/>
    <lineage>
        <taxon>Bacteria</taxon>
        <taxon>Pseudomonadati</taxon>
        <taxon>Thermodesulfobacteriota</taxon>
        <taxon>Desulfuromonadia</taxon>
        <taxon>Desulfuromonadales</taxon>
        <taxon>Desulfuromonadaceae</taxon>
        <taxon>Desulfuromonas</taxon>
    </lineage>
</organism>
<keyword evidence="1" id="KW-0547">Nucleotide-binding</keyword>
<protein>
    <submittedName>
        <fullName evidence="1">Putative ATP-binding protein/HSP90-like ATPase</fullName>
    </submittedName>
</protein>
<proteinExistence type="predicted"/>
<dbReference type="InterPro" id="IPR036890">
    <property type="entry name" value="HATPase_C_sf"/>
</dbReference>
<dbReference type="SUPFAM" id="SSF55874">
    <property type="entry name" value="ATPase domain of HSP90 chaperone/DNA topoisomerase II/histidine kinase"/>
    <property type="match status" value="1"/>
</dbReference>
<dbReference type="AlphaFoldDB" id="A0A0M4CY93"/>
<sequence length="628" mass="71259">MTLPEQRTYKINIDPRILELLGPSLYTNIYYVLAELVANAYDADASNVYIIEEEGSIIVEDDGTGMSYSEGDIERYLNVAVETRTATDNIYSASGRRKRMGRKGVGKLAALSVSENVHVLTSKNNEKSGFVLARHVGADHQLSSLPDEDIKFRKIEGDGTAIVMTSPQYGLHKTPNAIKKNLLKIFPLVDDSFKIHIFRQGKSIVVENFDKEMIKELGGLIILGERFYYLKDYFNSLLPENNNKRMIYLKPKISNKINLAKKTGGRSDYDLEIEGWIGVYRTTRGRKNDPEDFPDNFISLLSNKKLGEFNILPNVGRNRLNEVYIVGQLHVDLFEEPELPDMALSNRQGYKSDDKRYTEVISYVQGKLLPSIVDLRAVYATLKKSEANKQKQEKQKQQEIDFAKRIDSYKDTASSSAAIDIAAKVSGANIDEIKSIIHNKINEILPIVGIKRKLDSQKRKLLISHARVDKSLADLLYQMLIFNNINEVDIIYASSDNGESRIPEDTSVFDYLRNFFVESYSDEKIYVVYVTSKVMSESWFTVSEVGAGWITQSKHKIFNINGHIPQRPLNTEQLWHNSSVDNDSIHMTSVGFDDFIVKIRDVCSKINITPKSKEANIAELSRYVSIRG</sequence>
<gene>
    <name evidence="1" type="ORF">DSOUD_2639</name>
</gene>
<dbReference type="KEGG" id="des:DSOUD_2639"/>
<dbReference type="STRING" id="1603606.DSOUD_2639"/>
<reference evidence="1 2" key="1">
    <citation type="submission" date="2015-07" db="EMBL/GenBank/DDBJ databases">
        <title>Isolation and Genomic Characterization of a Novel Halophilic Metal-Reducing Deltaproteobacterium from the Deep Subsurface.</title>
        <authorList>
            <person name="Badalamenti J.P."/>
            <person name="Summers Z.M."/>
            <person name="Gralnick J.A."/>
            <person name="Bond D.R."/>
        </authorList>
    </citation>
    <scope>NUCLEOTIDE SEQUENCE [LARGE SCALE GENOMIC DNA]</scope>
    <source>
        <strain evidence="1 2">WTL</strain>
    </source>
</reference>
<dbReference type="GO" id="GO:0005524">
    <property type="term" value="F:ATP binding"/>
    <property type="evidence" value="ECO:0007669"/>
    <property type="project" value="UniProtKB-KW"/>
</dbReference>
<dbReference type="EMBL" id="CP010802">
    <property type="protein sequence ID" value="ALC17391.1"/>
    <property type="molecule type" value="Genomic_DNA"/>
</dbReference>
<dbReference type="Gene3D" id="3.30.565.10">
    <property type="entry name" value="Histidine kinase-like ATPase, C-terminal domain"/>
    <property type="match status" value="1"/>
</dbReference>
<keyword evidence="2" id="KW-1185">Reference proteome</keyword>
<dbReference type="REBASE" id="125813">
    <property type="entry name" value="DspWTLORF2640P"/>
</dbReference>
<dbReference type="Pfam" id="PF13589">
    <property type="entry name" value="HATPase_c_3"/>
    <property type="match status" value="1"/>
</dbReference>
<evidence type="ECO:0000313" key="2">
    <source>
        <dbReference type="Proteomes" id="UP000057158"/>
    </source>
</evidence>
<dbReference type="PATRIC" id="fig|1603606.3.peg.2868"/>